<evidence type="ECO:0000259" key="3">
    <source>
        <dbReference type="Pfam" id="PF13205"/>
    </source>
</evidence>
<keyword evidence="1 2" id="KW-0732">Signal</keyword>
<dbReference type="Gene3D" id="2.60.40.1220">
    <property type="match status" value="1"/>
</dbReference>
<proteinExistence type="predicted"/>
<feature type="signal peptide" evidence="2">
    <location>
        <begin position="1"/>
        <end position="31"/>
    </location>
</feature>
<feature type="domain" description="SbsA Ig-like" evidence="3">
    <location>
        <begin position="39"/>
        <end position="141"/>
    </location>
</feature>
<dbReference type="OrthoDB" id="33958at2"/>
<evidence type="ECO:0000256" key="1">
    <source>
        <dbReference type="ARBA" id="ARBA00022729"/>
    </source>
</evidence>
<dbReference type="Proteomes" id="UP000321827">
    <property type="component" value="Unassembled WGS sequence"/>
</dbReference>
<feature type="chain" id="PRO_5021739125" description="SbsA Ig-like domain-containing protein" evidence="2">
    <location>
        <begin position="32"/>
        <end position="514"/>
    </location>
</feature>
<accession>A0A511RGX1</accession>
<gene>
    <name evidence="4" type="ORF">ODE01S_03230</name>
</gene>
<organism evidence="4 5">
    <name type="scientific">Oceanithermus desulfurans NBRC 100063</name>
    <dbReference type="NCBI Taxonomy" id="1227550"/>
    <lineage>
        <taxon>Bacteria</taxon>
        <taxon>Thermotogati</taxon>
        <taxon>Deinococcota</taxon>
        <taxon>Deinococci</taxon>
        <taxon>Thermales</taxon>
        <taxon>Thermaceae</taxon>
        <taxon>Oceanithermus</taxon>
    </lineage>
</organism>
<dbReference type="InterPro" id="IPR014755">
    <property type="entry name" value="Cu-Rt/internalin_Ig-like"/>
</dbReference>
<reference evidence="4 5" key="1">
    <citation type="submission" date="2019-07" db="EMBL/GenBank/DDBJ databases">
        <title>Whole genome shotgun sequence of Oceanithermus desulfurans NBRC 100063.</title>
        <authorList>
            <person name="Hosoyama A."/>
            <person name="Uohara A."/>
            <person name="Ohji S."/>
            <person name="Ichikawa N."/>
        </authorList>
    </citation>
    <scope>NUCLEOTIDE SEQUENCE [LARGE SCALE GENOMIC DNA]</scope>
    <source>
        <strain evidence="4 5">NBRC 100063</strain>
    </source>
</reference>
<dbReference type="InterPro" id="IPR032812">
    <property type="entry name" value="SbsA_Ig"/>
</dbReference>
<sequence length="514" mass="53842">MRMEKFGFRFGHPRSWTAVALTAALALFVSACGGTPPSDTTAPQLTGHTPASGATGVLLASPIVLEFDEAIAPASISPASLKVLDGSQELGYTAAPSADGKTLTLTLTSAPAALPAQLTVQLNGLADAAGNPVQASFAFTTADDWIKLGDYVQEDLSGDADHPSAALDADGRLVVAYDYAASAGYRIAVRRWNGSAWENIGAPFNSGSSDGAQNPDLVLDSTGNPVVAWVEYNATNRNNVFVRHWDGSQWKPYTNSGEILDLTDSNSATTPTIALTSNDDPAVAFAEQSTVSGTTAWHVYHGGFDGNLGWIFQSSPDNYASGEDASSPVAAMNSDNEMVLAWVENSASGKGIYVKNVATGFLGTLPLKHADGDFIPYMDMALDTDGNPVVVWREQSNGSGLYAKRYDGSAWQNFGSSDLVNASGFYLAMALDASGYPVIAYSASNGGSTNLLVTRWDGAAWVALPGSVNLDPTQELYSFDCVLDGNGNPVVVWGEDDGSGGFVLHAARYNGLAK</sequence>
<dbReference type="EMBL" id="BJXN01000002">
    <property type="protein sequence ID" value="GEM88889.1"/>
    <property type="molecule type" value="Genomic_DNA"/>
</dbReference>
<protein>
    <recommendedName>
        <fullName evidence="3">SbsA Ig-like domain-containing protein</fullName>
    </recommendedName>
</protein>
<comment type="caution">
    <text evidence="4">The sequence shown here is derived from an EMBL/GenBank/DDBJ whole genome shotgun (WGS) entry which is preliminary data.</text>
</comment>
<dbReference type="Pfam" id="PF13205">
    <property type="entry name" value="Big_5"/>
    <property type="match status" value="1"/>
</dbReference>
<name>A0A511RGX1_9DEIN</name>
<dbReference type="AlphaFoldDB" id="A0A511RGX1"/>
<dbReference type="PROSITE" id="PS51257">
    <property type="entry name" value="PROKAR_LIPOPROTEIN"/>
    <property type="match status" value="1"/>
</dbReference>
<evidence type="ECO:0000313" key="5">
    <source>
        <dbReference type="Proteomes" id="UP000321827"/>
    </source>
</evidence>
<dbReference type="SUPFAM" id="SSF89372">
    <property type="entry name" value="Fucose-specific lectin"/>
    <property type="match status" value="2"/>
</dbReference>
<evidence type="ECO:0000313" key="4">
    <source>
        <dbReference type="EMBL" id="GEM88889.1"/>
    </source>
</evidence>
<evidence type="ECO:0000256" key="2">
    <source>
        <dbReference type="SAM" id="SignalP"/>
    </source>
</evidence>